<dbReference type="CDD" id="cd01310">
    <property type="entry name" value="TatD_DNAse"/>
    <property type="match status" value="1"/>
</dbReference>
<evidence type="ECO:0000256" key="2">
    <source>
        <dbReference type="ARBA" id="ARBA00022723"/>
    </source>
</evidence>
<dbReference type="EMBL" id="CP036282">
    <property type="protein sequence ID" value="QDL55089.1"/>
    <property type="molecule type" value="Genomic_DNA"/>
</dbReference>
<keyword evidence="2 4" id="KW-0479">Metal-binding</keyword>
<feature type="binding site" evidence="4">
    <location>
        <position position="163"/>
    </location>
    <ligand>
        <name>a divalent metal cation</name>
        <dbReference type="ChEBI" id="CHEBI:60240"/>
        <label>2</label>
    </ligand>
</feature>
<feature type="binding site" evidence="4">
    <location>
        <position position="213"/>
    </location>
    <ligand>
        <name>a divalent metal cation</name>
        <dbReference type="ChEBI" id="CHEBI:60240"/>
        <label>1</label>
    </ligand>
</feature>
<feature type="binding site" evidence="4">
    <location>
        <position position="9"/>
    </location>
    <ligand>
        <name>a divalent metal cation</name>
        <dbReference type="ChEBI" id="CHEBI:60240"/>
        <label>1</label>
    </ligand>
</feature>
<evidence type="ECO:0000256" key="4">
    <source>
        <dbReference type="PIRSR" id="PIRSR005902-1"/>
    </source>
</evidence>
<feature type="binding site" evidence="4">
    <location>
        <position position="136"/>
    </location>
    <ligand>
        <name>a divalent metal cation</name>
        <dbReference type="ChEBI" id="CHEBI:60240"/>
        <label>2</label>
    </ligand>
</feature>
<feature type="binding site" evidence="4">
    <location>
        <position position="7"/>
    </location>
    <ligand>
        <name>a divalent metal cation</name>
        <dbReference type="ChEBI" id="CHEBI:60240"/>
        <label>1</label>
    </ligand>
</feature>
<keyword evidence="3" id="KW-0378">Hydrolase</keyword>
<sequence length="281" mass="30760">MRWIDTHCHLDAPELMAQAAAMHQRTRASGVVHCVIPAVEVSNLATVRALAHAQGDSYCLGIHPLYVKRAAEGDLAVLDAALAQYQSDPRLVAVGEIGLDYFVPELTQSPLREAQEHYYRAQLKLARKYQLPVVVHVRRSADKLLKHLREVGQGGYRWHGIAHAFNGSLEQAQAFIDLGFKLGFGGAVTYERALQLRRLATQLPLDALVLETDAPDIPPHWLYTTAEQRAAGVPQGVNTPAELPRIAQVIAELRGMPLQDLAAATTRNACEALPKLGALLV</sequence>
<dbReference type="GO" id="GO:0016788">
    <property type="term" value="F:hydrolase activity, acting on ester bonds"/>
    <property type="evidence" value="ECO:0007669"/>
    <property type="project" value="InterPro"/>
</dbReference>
<dbReference type="AlphaFoldDB" id="A0A515ER08"/>
<dbReference type="PIRSF" id="PIRSF005902">
    <property type="entry name" value="DNase_TatD"/>
    <property type="match status" value="1"/>
</dbReference>
<dbReference type="GO" id="GO:0046872">
    <property type="term" value="F:metal ion binding"/>
    <property type="evidence" value="ECO:0007669"/>
    <property type="project" value="UniProtKB-KW"/>
</dbReference>
<dbReference type="Gene3D" id="3.20.20.140">
    <property type="entry name" value="Metal-dependent hydrolases"/>
    <property type="match status" value="1"/>
</dbReference>
<dbReference type="SUPFAM" id="SSF51556">
    <property type="entry name" value="Metallo-dependent hydrolases"/>
    <property type="match status" value="1"/>
</dbReference>
<feature type="binding site" evidence="4">
    <location>
        <position position="96"/>
    </location>
    <ligand>
        <name>a divalent metal cation</name>
        <dbReference type="ChEBI" id="CHEBI:60240"/>
        <label>1</label>
    </ligand>
</feature>
<proteinExistence type="inferred from homology"/>
<reference evidence="6" key="1">
    <citation type="submission" date="2019-02" db="EMBL/GenBank/DDBJ databases">
        <title>Complete genome sequence of Rhodoferax sp. Gr-4.</title>
        <authorList>
            <person name="Jin L."/>
        </authorList>
    </citation>
    <scope>NUCLEOTIDE SEQUENCE [LARGE SCALE GENOMIC DNA]</scope>
    <source>
        <strain evidence="6">Gr-4</strain>
    </source>
</reference>
<dbReference type="InterPro" id="IPR001130">
    <property type="entry name" value="TatD-like"/>
</dbReference>
<dbReference type="FunFam" id="3.20.20.140:FF:000005">
    <property type="entry name" value="TatD family hydrolase"/>
    <property type="match status" value="1"/>
</dbReference>
<accession>A0A515ER08</accession>
<dbReference type="GO" id="GO:0005829">
    <property type="term" value="C:cytosol"/>
    <property type="evidence" value="ECO:0007669"/>
    <property type="project" value="TreeGrafter"/>
</dbReference>
<gene>
    <name evidence="5" type="ORF">EXZ61_13435</name>
</gene>
<organism evidence="5 6">
    <name type="scientific">Rhodoferax aquaticus</name>
    <dbReference type="NCBI Taxonomy" id="2527691"/>
    <lineage>
        <taxon>Bacteria</taxon>
        <taxon>Pseudomonadati</taxon>
        <taxon>Pseudomonadota</taxon>
        <taxon>Betaproteobacteria</taxon>
        <taxon>Burkholderiales</taxon>
        <taxon>Comamonadaceae</taxon>
        <taxon>Rhodoferax</taxon>
    </lineage>
</organism>
<dbReference type="RefSeq" id="WP_142812249.1">
    <property type="nucleotide sequence ID" value="NZ_CP036282.1"/>
</dbReference>
<dbReference type="KEGG" id="rhg:EXZ61_13435"/>
<evidence type="ECO:0000313" key="6">
    <source>
        <dbReference type="Proteomes" id="UP000317365"/>
    </source>
</evidence>
<dbReference type="Pfam" id="PF01026">
    <property type="entry name" value="TatD_DNase"/>
    <property type="match status" value="1"/>
</dbReference>
<evidence type="ECO:0000313" key="5">
    <source>
        <dbReference type="EMBL" id="QDL55089.1"/>
    </source>
</evidence>
<dbReference type="PANTHER" id="PTHR46124">
    <property type="entry name" value="D-AMINOACYL-TRNA DEACYLASE"/>
    <property type="match status" value="1"/>
</dbReference>
<keyword evidence="6" id="KW-1185">Reference proteome</keyword>
<reference evidence="6" key="2">
    <citation type="journal article" date="2020" name="Int. J. Syst. Evol. Microbiol.">
        <title>Genomic insights into a novel species Rhodoferax aquaticus sp. nov., isolated from freshwater.</title>
        <authorList>
            <person name="Li T."/>
            <person name="Zhuo Y."/>
            <person name="Jin C.Z."/>
            <person name="Wu X."/>
            <person name="Ko S.R."/>
            <person name="Jin F.J."/>
            <person name="Ahn C.Y."/>
            <person name="Oh H.M."/>
            <person name="Lee H.G."/>
            <person name="Jin L."/>
        </authorList>
    </citation>
    <scope>NUCLEOTIDE SEQUENCE [LARGE SCALE GENOMIC DNA]</scope>
    <source>
        <strain evidence="6">Gr-4</strain>
    </source>
</reference>
<name>A0A515ER08_9BURK</name>
<dbReference type="InterPro" id="IPR032466">
    <property type="entry name" value="Metal_Hydrolase"/>
</dbReference>
<evidence type="ECO:0000256" key="3">
    <source>
        <dbReference type="ARBA" id="ARBA00022801"/>
    </source>
</evidence>
<dbReference type="PROSITE" id="PS01091">
    <property type="entry name" value="TATD_3"/>
    <property type="match status" value="1"/>
</dbReference>
<evidence type="ECO:0000256" key="1">
    <source>
        <dbReference type="ARBA" id="ARBA00009275"/>
    </source>
</evidence>
<dbReference type="PANTHER" id="PTHR46124:SF3">
    <property type="entry name" value="HYDROLASE"/>
    <property type="match status" value="1"/>
</dbReference>
<protein>
    <submittedName>
        <fullName evidence="5">TatD family deoxyribonuclease</fullName>
    </submittedName>
</protein>
<comment type="similarity">
    <text evidence="1">Belongs to the metallo-dependent hydrolases superfamily. TatD-type hydrolase family.</text>
</comment>
<dbReference type="Proteomes" id="UP000317365">
    <property type="component" value="Chromosome"/>
</dbReference>
<dbReference type="InterPro" id="IPR018228">
    <property type="entry name" value="DNase_TatD-rel_CS"/>
</dbReference>